<reference evidence="1 2" key="1">
    <citation type="submission" date="2016-04" db="EMBL/GenBank/DDBJ databases">
        <title>Genome analyses suggest a sexual origin of heterokaryosis in a supposedly ancient asexual fungus.</title>
        <authorList>
            <person name="Ropars J."/>
            <person name="Sedzielewska K."/>
            <person name="Noel J."/>
            <person name="Charron P."/>
            <person name="Farinelli L."/>
            <person name="Marton T."/>
            <person name="Kruger M."/>
            <person name="Pelin A."/>
            <person name="Brachmann A."/>
            <person name="Corradi N."/>
        </authorList>
    </citation>
    <scope>NUCLEOTIDE SEQUENCE [LARGE SCALE GENOMIC DNA]</scope>
    <source>
        <strain evidence="1 2">A5</strain>
    </source>
</reference>
<protein>
    <submittedName>
        <fullName evidence="1">Uncharacterized protein</fullName>
    </submittedName>
</protein>
<dbReference type="Proteomes" id="UP000232722">
    <property type="component" value="Unassembled WGS sequence"/>
</dbReference>
<evidence type="ECO:0000313" key="1">
    <source>
        <dbReference type="EMBL" id="PKB92388.1"/>
    </source>
</evidence>
<accession>A0A2N0NCU3</accession>
<dbReference type="VEuPathDB" id="FungiDB:RhiirA1_465659"/>
<proteinExistence type="predicted"/>
<reference evidence="1 2" key="2">
    <citation type="submission" date="2017-09" db="EMBL/GenBank/DDBJ databases">
        <title>Extensive intraspecific genome diversity in a model arbuscular mycorrhizal fungus.</title>
        <authorList>
            <person name="Chen E.C."/>
            <person name="Morin E."/>
            <person name="Beaudet D."/>
            <person name="Noel J."/>
            <person name="Ndikumana S."/>
            <person name="Charron P."/>
            <person name="St-Onge C."/>
            <person name="Giorgi J."/>
            <person name="Grigoriev I.V."/>
            <person name="Roux C."/>
            <person name="Martin F.M."/>
            <person name="Corradi N."/>
        </authorList>
    </citation>
    <scope>NUCLEOTIDE SEQUENCE [LARGE SCALE GENOMIC DNA]</scope>
    <source>
        <strain evidence="1 2">A5</strain>
    </source>
</reference>
<organism evidence="1 2">
    <name type="scientific">Rhizophagus irregularis</name>
    <dbReference type="NCBI Taxonomy" id="588596"/>
    <lineage>
        <taxon>Eukaryota</taxon>
        <taxon>Fungi</taxon>
        <taxon>Fungi incertae sedis</taxon>
        <taxon>Mucoromycota</taxon>
        <taxon>Glomeromycotina</taxon>
        <taxon>Glomeromycetes</taxon>
        <taxon>Glomerales</taxon>
        <taxon>Glomeraceae</taxon>
        <taxon>Rhizophagus</taxon>
    </lineage>
</organism>
<dbReference type="VEuPathDB" id="FungiDB:RhiirFUN_001706"/>
<evidence type="ECO:0000313" key="2">
    <source>
        <dbReference type="Proteomes" id="UP000232722"/>
    </source>
</evidence>
<sequence length="95" mass="10996">MAEISTYQRILKDLRQLQPTEIVAYPPPYTTAASLEEKFDLINAAIERAKRIDNRILMLANVYYLGHFLEVGIQDNTRRVSRVEQTMRTTQTTPP</sequence>
<dbReference type="EMBL" id="LLXJ01011254">
    <property type="protein sequence ID" value="PKB92388.1"/>
    <property type="molecule type" value="Genomic_DNA"/>
</dbReference>
<comment type="caution">
    <text evidence="1">The sequence shown here is derived from an EMBL/GenBank/DDBJ whole genome shotgun (WGS) entry which is preliminary data.</text>
</comment>
<gene>
    <name evidence="1" type="ORF">RhiirA5_444888</name>
</gene>
<name>A0A2N0NCU3_9GLOM</name>
<dbReference type="AlphaFoldDB" id="A0A2N0NCU3"/>